<organism evidence="11 12">
    <name type="scientific">Astrephomene gubernaculifera</name>
    <dbReference type="NCBI Taxonomy" id="47775"/>
    <lineage>
        <taxon>Eukaryota</taxon>
        <taxon>Viridiplantae</taxon>
        <taxon>Chlorophyta</taxon>
        <taxon>core chlorophytes</taxon>
        <taxon>Chlorophyceae</taxon>
        <taxon>CS clade</taxon>
        <taxon>Chlamydomonadales</taxon>
        <taxon>Astrephomenaceae</taxon>
        <taxon>Astrephomene</taxon>
    </lineage>
</organism>
<dbReference type="Proteomes" id="UP001054857">
    <property type="component" value="Unassembled WGS sequence"/>
</dbReference>
<dbReference type="PANTHER" id="PTHR12980:SF0">
    <property type="entry name" value="CYTOCHROME B-C1 COMPLEX SUBUNIT 9"/>
    <property type="match status" value="1"/>
</dbReference>
<dbReference type="GO" id="GO:0045275">
    <property type="term" value="C:respiratory chain complex III"/>
    <property type="evidence" value="ECO:0007669"/>
    <property type="project" value="InterPro"/>
</dbReference>
<evidence type="ECO:0000256" key="6">
    <source>
        <dbReference type="ARBA" id="ARBA00022792"/>
    </source>
</evidence>
<dbReference type="SUPFAM" id="SSF81514">
    <property type="entry name" value="Subunit X (non-heme 7 kDa protein) of cytochrome bc1 complex (Ubiquinol-cytochrome c reductase)"/>
    <property type="match status" value="1"/>
</dbReference>
<dbReference type="AlphaFoldDB" id="A0AAD3HLV5"/>
<reference evidence="11 12" key="1">
    <citation type="journal article" date="2021" name="Sci. Rep.">
        <title>Genome sequencing of the multicellular alga Astrephomene provides insights into convergent evolution of germ-soma differentiation.</title>
        <authorList>
            <person name="Yamashita S."/>
            <person name="Yamamoto K."/>
            <person name="Matsuzaki R."/>
            <person name="Suzuki S."/>
            <person name="Yamaguchi H."/>
            <person name="Hirooka S."/>
            <person name="Minakuchi Y."/>
            <person name="Miyagishima S."/>
            <person name="Kawachi M."/>
            <person name="Toyoda A."/>
            <person name="Nozaki H."/>
        </authorList>
    </citation>
    <scope>NUCLEOTIDE SEQUENCE [LARGE SCALE GENOMIC DNA]</scope>
    <source>
        <strain evidence="11 12">NIES-4017</strain>
    </source>
</reference>
<evidence type="ECO:0000256" key="9">
    <source>
        <dbReference type="ARBA" id="ARBA00023128"/>
    </source>
</evidence>
<evidence type="ECO:0000313" key="11">
    <source>
        <dbReference type="EMBL" id="GFR45125.1"/>
    </source>
</evidence>
<sequence>QWQARASLFEGRYGFRTEHKVSKNGLSRRRQSGLQLHRAKMPALPETVYQLFFKRTTAYVPMLLVGAYFSNEAIDYAIDKFWSTRNKGKLFADVIAERA</sequence>
<dbReference type="PANTHER" id="PTHR12980">
    <property type="entry name" value="UBIQUINOL-CYTOCHROME C REDUCTASE COMPLEX, SUBUNIT X"/>
    <property type="match status" value="1"/>
</dbReference>
<evidence type="ECO:0000256" key="10">
    <source>
        <dbReference type="ARBA" id="ARBA00023136"/>
    </source>
</evidence>
<keyword evidence="10" id="KW-0472">Membrane</keyword>
<keyword evidence="7" id="KW-0249">Electron transport</keyword>
<evidence type="ECO:0000256" key="8">
    <source>
        <dbReference type="ARBA" id="ARBA00022989"/>
    </source>
</evidence>
<evidence type="ECO:0000256" key="2">
    <source>
        <dbReference type="ARBA" id="ARBA00007856"/>
    </source>
</evidence>
<accession>A0AAD3HLV5</accession>
<dbReference type="InterPro" id="IPR036656">
    <property type="entry name" value="QCR9_sf"/>
</dbReference>
<dbReference type="InterPro" id="IPR008027">
    <property type="entry name" value="QCR9"/>
</dbReference>
<name>A0AAD3HLV5_9CHLO</name>
<proteinExistence type="inferred from homology"/>
<comment type="similarity">
    <text evidence="2">Belongs to the UQCR10/QCR9 family.</text>
</comment>
<keyword evidence="3" id="KW-0813">Transport</keyword>
<comment type="subcellular location">
    <subcellularLocation>
        <location evidence="1">Mitochondrion inner membrane</location>
        <topology evidence="1">Single-pass membrane protein</topology>
    </subcellularLocation>
</comment>
<evidence type="ECO:0000256" key="7">
    <source>
        <dbReference type="ARBA" id="ARBA00022982"/>
    </source>
</evidence>
<keyword evidence="8" id="KW-1133">Transmembrane helix</keyword>
<keyword evidence="12" id="KW-1185">Reference proteome</keyword>
<keyword evidence="6" id="KW-0999">Mitochondrion inner membrane</keyword>
<evidence type="ECO:0000256" key="3">
    <source>
        <dbReference type="ARBA" id="ARBA00022448"/>
    </source>
</evidence>
<comment type="caution">
    <text evidence="11">The sequence shown here is derived from an EMBL/GenBank/DDBJ whole genome shotgun (WGS) entry which is preliminary data.</text>
</comment>
<dbReference type="Pfam" id="PF05365">
    <property type="entry name" value="UCR_UQCRX_QCR9"/>
    <property type="match status" value="1"/>
</dbReference>
<dbReference type="Gene3D" id="1.20.5.260">
    <property type="entry name" value="Cytochrome b-c1 complex subunit 9"/>
    <property type="match status" value="1"/>
</dbReference>
<keyword evidence="4" id="KW-0679">Respiratory chain</keyword>
<gene>
    <name evidence="11" type="ORF">Agub_g6505</name>
</gene>
<evidence type="ECO:0000313" key="12">
    <source>
        <dbReference type="Proteomes" id="UP001054857"/>
    </source>
</evidence>
<evidence type="ECO:0000256" key="1">
    <source>
        <dbReference type="ARBA" id="ARBA00004434"/>
    </source>
</evidence>
<keyword evidence="9" id="KW-0496">Mitochondrion</keyword>
<protein>
    <submittedName>
        <fullName evidence="11">Uncharacterized protein</fullName>
    </submittedName>
</protein>
<dbReference type="GO" id="GO:0006122">
    <property type="term" value="P:mitochondrial electron transport, ubiquinol to cytochrome c"/>
    <property type="evidence" value="ECO:0007669"/>
    <property type="project" value="InterPro"/>
</dbReference>
<dbReference type="EMBL" id="BMAR01000009">
    <property type="protein sequence ID" value="GFR45125.1"/>
    <property type="molecule type" value="Genomic_DNA"/>
</dbReference>
<keyword evidence="5" id="KW-0812">Transmembrane</keyword>
<evidence type="ECO:0000256" key="4">
    <source>
        <dbReference type="ARBA" id="ARBA00022660"/>
    </source>
</evidence>
<feature type="non-terminal residue" evidence="11">
    <location>
        <position position="1"/>
    </location>
</feature>
<evidence type="ECO:0000256" key="5">
    <source>
        <dbReference type="ARBA" id="ARBA00022692"/>
    </source>
</evidence>
<dbReference type="GO" id="GO:0005743">
    <property type="term" value="C:mitochondrial inner membrane"/>
    <property type="evidence" value="ECO:0007669"/>
    <property type="project" value="UniProtKB-SubCell"/>
</dbReference>